<keyword evidence="5" id="KW-1185">Reference proteome</keyword>
<evidence type="ECO:0000256" key="2">
    <source>
        <dbReference type="SAM" id="MobiDB-lite"/>
    </source>
</evidence>
<keyword evidence="3" id="KW-0812">Transmembrane</keyword>
<evidence type="ECO:0000256" key="1">
    <source>
        <dbReference type="SAM" id="Coils"/>
    </source>
</evidence>
<feature type="compositionally biased region" description="Basic and acidic residues" evidence="2">
    <location>
        <begin position="66"/>
        <end position="90"/>
    </location>
</feature>
<feature type="transmembrane region" description="Helical" evidence="3">
    <location>
        <begin position="6"/>
        <end position="25"/>
    </location>
</feature>
<comment type="caution">
    <text evidence="4">The sequence shown here is derived from an EMBL/GenBank/DDBJ whole genome shotgun (WGS) entry which is preliminary data.</text>
</comment>
<evidence type="ECO:0000313" key="4">
    <source>
        <dbReference type="EMBL" id="GGT82944.1"/>
    </source>
</evidence>
<feature type="coiled-coil region" evidence="1">
    <location>
        <begin position="24"/>
        <end position="51"/>
    </location>
</feature>
<gene>
    <name evidence="4" type="ORF">GCM10010226_71950</name>
</gene>
<reference evidence="4" key="2">
    <citation type="submission" date="2020-09" db="EMBL/GenBank/DDBJ databases">
        <authorList>
            <person name="Sun Q."/>
            <person name="Ohkuma M."/>
        </authorList>
    </citation>
    <scope>NUCLEOTIDE SEQUENCE</scope>
    <source>
        <strain evidence="4">JCM 4125</strain>
    </source>
</reference>
<evidence type="ECO:0000256" key="3">
    <source>
        <dbReference type="SAM" id="Phobius"/>
    </source>
</evidence>
<feature type="region of interest" description="Disordered" evidence="2">
    <location>
        <begin position="66"/>
        <end position="97"/>
    </location>
</feature>
<dbReference type="AlphaFoldDB" id="A0A918LZY3"/>
<accession>A0A918LZY3</accession>
<sequence>MQAQVWASIASLIGVGLGGGLSCLAQLTTQRQTLRNEDKRQARELAEARRAEQLQLLREFVETAQRAERAAEDRDATPGREPRSSGHREQQVTQQAEYPYGCPRSRRLRIMAHVTITSWTRPSSPTLRRRRGSRIRRVLLLPLSVVLILSLAACGRATSEKTVRELAAGAEAVKARQEAETGIRDVIATWDTDTPLTLGLVAVEDVCVGGQAKEWFFSSGDDRYKIRCTMYVTAYFGAEPRRVADTIDGVLTAGDRTGSPIPFAHDFHYARKVVDYYRGKSGDPQGPGTGEPTELFSAGTVTLDWDQVRTASPRAAIEEPRSCAPEDRPVRRCLREPASTGVADLRRDHGMVFELSFPAHEYFTVWK</sequence>
<dbReference type="EMBL" id="BMSA01000028">
    <property type="protein sequence ID" value="GGT82944.1"/>
    <property type="molecule type" value="Genomic_DNA"/>
</dbReference>
<dbReference type="Proteomes" id="UP000646776">
    <property type="component" value="Unassembled WGS sequence"/>
</dbReference>
<reference evidence="4" key="1">
    <citation type="journal article" date="2014" name="Int. J. Syst. Evol. Microbiol.">
        <title>Complete genome sequence of Corynebacterium casei LMG S-19264T (=DSM 44701T), isolated from a smear-ripened cheese.</title>
        <authorList>
            <consortium name="US DOE Joint Genome Institute (JGI-PGF)"/>
            <person name="Walter F."/>
            <person name="Albersmeier A."/>
            <person name="Kalinowski J."/>
            <person name="Ruckert C."/>
        </authorList>
    </citation>
    <scope>NUCLEOTIDE SEQUENCE</scope>
    <source>
        <strain evidence="4">JCM 4125</strain>
    </source>
</reference>
<proteinExistence type="predicted"/>
<keyword evidence="3" id="KW-1133">Transmembrane helix</keyword>
<evidence type="ECO:0000313" key="5">
    <source>
        <dbReference type="Proteomes" id="UP000646776"/>
    </source>
</evidence>
<keyword evidence="1" id="KW-0175">Coiled coil</keyword>
<protein>
    <submittedName>
        <fullName evidence="4">Uncharacterized protein</fullName>
    </submittedName>
</protein>
<feature type="transmembrane region" description="Helical" evidence="3">
    <location>
        <begin position="138"/>
        <end position="158"/>
    </location>
</feature>
<organism evidence="4 5">
    <name type="scientific">Streptomyces phaeofaciens</name>
    <dbReference type="NCBI Taxonomy" id="68254"/>
    <lineage>
        <taxon>Bacteria</taxon>
        <taxon>Bacillati</taxon>
        <taxon>Actinomycetota</taxon>
        <taxon>Actinomycetes</taxon>
        <taxon>Kitasatosporales</taxon>
        <taxon>Streptomycetaceae</taxon>
        <taxon>Streptomyces</taxon>
    </lineage>
</organism>
<keyword evidence="3" id="KW-0472">Membrane</keyword>
<name>A0A918LZY3_9ACTN</name>